<dbReference type="Proteomes" id="UP000028990">
    <property type="component" value="Unassembled WGS sequence"/>
</dbReference>
<dbReference type="Gene3D" id="3.90.640.10">
    <property type="entry name" value="Actin, Chain A, domain 4"/>
    <property type="match status" value="1"/>
</dbReference>
<proteinExistence type="predicted"/>
<reference evidence="1 2" key="1">
    <citation type="submission" date="2013-11" db="EMBL/GenBank/DDBJ databases">
        <title>The Damaraland mole rat (Fukomys damarensis) genome and evolution of African mole rats.</title>
        <authorList>
            <person name="Gladyshev V.N."/>
            <person name="Fang X."/>
        </authorList>
    </citation>
    <scope>NUCLEOTIDE SEQUENCE [LARGE SCALE GENOMIC DNA]</scope>
    <source>
        <tissue evidence="1">Liver</tissue>
    </source>
</reference>
<keyword evidence="2" id="KW-1185">Reference proteome</keyword>
<dbReference type="Pfam" id="PF00022">
    <property type="entry name" value="Actin"/>
    <property type="match status" value="1"/>
</dbReference>
<dbReference type="AlphaFoldDB" id="A0A091E1G0"/>
<dbReference type="SUPFAM" id="SSF53067">
    <property type="entry name" value="Actin-like ATPase domain"/>
    <property type="match status" value="1"/>
</dbReference>
<dbReference type="InterPro" id="IPR043129">
    <property type="entry name" value="ATPase_NBD"/>
</dbReference>
<evidence type="ECO:0000313" key="2">
    <source>
        <dbReference type="Proteomes" id="UP000028990"/>
    </source>
</evidence>
<protein>
    <submittedName>
        <fullName evidence="1">Actin-2</fullName>
    </submittedName>
</protein>
<dbReference type="EMBL" id="KN121439">
    <property type="protein sequence ID" value="KFO36395.1"/>
    <property type="molecule type" value="Genomic_DNA"/>
</dbReference>
<organism evidence="1 2">
    <name type="scientific">Fukomys damarensis</name>
    <name type="common">Damaraland mole rat</name>
    <name type="synonym">Cryptomys damarensis</name>
    <dbReference type="NCBI Taxonomy" id="885580"/>
    <lineage>
        <taxon>Eukaryota</taxon>
        <taxon>Metazoa</taxon>
        <taxon>Chordata</taxon>
        <taxon>Craniata</taxon>
        <taxon>Vertebrata</taxon>
        <taxon>Euteleostomi</taxon>
        <taxon>Mammalia</taxon>
        <taxon>Eutheria</taxon>
        <taxon>Euarchontoglires</taxon>
        <taxon>Glires</taxon>
        <taxon>Rodentia</taxon>
        <taxon>Hystricomorpha</taxon>
        <taxon>Bathyergidae</taxon>
        <taxon>Fukomys</taxon>
    </lineage>
</organism>
<sequence>MVTAASSSSLEKSYKLPDSQVITISNKRFQGPESLFQPSFLGMDSRGIHESTFDSIMKCGVDISKDLYTNSAVWWHHHVPSIADRNAEGTLVPAL</sequence>
<evidence type="ECO:0000313" key="1">
    <source>
        <dbReference type="EMBL" id="KFO36395.1"/>
    </source>
</evidence>
<dbReference type="InterPro" id="IPR004000">
    <property type="entry name" value="Actin"/>
</dbReference>
<dbReference type="PANTHER" id="PTHR11937">
    <property type="entry name" value="ACTIN"/>
    <property type="match status" value="1"/>
</dbReference>
<name>A0A091E1G0_FUKDA</name>
<dbReference type="Gene3D" id="3.30.420.40">
    <property type="match status" value="1"/>
</dbReference>
<accession>A0A091E1G0</accession>
<gene>
    <name evidence="1" type="ORF">H920_02200</name>
</gene>